<evidence type="ECO:0000313" key="9">
    <source>
        <dbReference type="Proteomes" id="UP000002218"/>
    </source>
</evidence>
<dbReference type="CDD" id="cd06170">
    <property type="entry name" value="LuxR_C_like"/>
    <property type="match status" value="1"/>
</dbReference>
<dbReference type="OrthoDB" id="9808843at2"/>
<dbReference type="EMBL" id="CP001737">
    <property type="protein sequence ID" value="ACV79944.1"/>
    <property type="molecule type" value="Genomic_DNA"/>
</dbReference>
<keyword evidence="2" id="KW-0805">Transcription regulation</keyword>
<keyword evidence="3" id="KW-0238">DNA-binding</keyword>
<dbReference type="InterPro" id="IPR058245">
    <property type="entry name" value="NreC/VraR/RcsB-like_REC"/>
</dbReference>
<dbReference type="Pfam" id="PF00072">
    <property type="entry name" value="Response_reg"/>
    <property type="match status" value="1"/>
</dbReference>
<dbReference type="Proteomes" id="UP000002218">
    <property type="component" value="Chromosome"/>
</dbReference>
<dbReference type="InterPro" id="IPR039420">
    <property type="entry name" value="WalR-like"/>
</dbReference>
<dbReference type="InterPro" id="IPR001789">
    <property type="entry name" value="Sig_transdc_resp-reg_receiver"/>
</dbReference>
<dbReference type="PANTHER" id="PTHR43214">
    <property type="entry name" value="TWO-COMPONENT RESPONSE REGULATOR"/>
    <property type="match status" value="1"/>
</dbReference>
<feature type="domain" description="Response regulatory" evidence="7">
    <location>
        <begin position="4"/>
        <end position="123"/>
    </location>
</feature>
<feature type="modified residue" description="4-aspartylphosphate" evidence="5">
    <location>
        <position position="57"/>
    </location>
</feature>
<dbReference type="InterPro" id="IPR016032">
    <property type="entry name" value="Sig_transdc_resp-reg_C-effctor"/>
</dbReference>
<feature type="domain" description="HTH luxR-type" evidence="6">
    <location>
        <begin position="141"/>
        <end position="206"/>
    </location>
</feature>
<dbReference type="KEGG" id="nml:Namu_3632"/>
<organism evidence="8 9">
    <name type="scientific">Nakamurella multipartita (strain ATCC 700099 / DSM 44233 / CIP 104796 / JCM 9543 / NBRC 105858 / Y-104)</name>
    <name type="common">Microsphaera multipartita</name>
    <dbReference type="NCBI Taxonomy" id="479431"/>
    <lineage>
        <taxon>Bacteria</taxon>
        <taxon>Bacillati</taxon>
        <taxon>Actinomycetota</taxon>
        <taxon>Actinomycetes</taxon>
        <taxon>Nakamurellales</taxon>
        <taxon>Nakamurellaceae</taxon>
        <taxon>Nakamurella</taxon>
    </lineage>
</organism>
<keyword evidence="1 5" id="KW-0597">Phosphoprotein</keyword>
<dbReference type="SMART" id="SM00448">
    <property type="entry name" value="REC"/>
    <property type="match status" value="1"/>
</dbReference>
<dbReference type="RefSeq" id="WP_015748785.1">
    <property type="nucleotide sequence ID" value="NC_013235.1"/>
</dbReference>
<evidence type="ECO:0000256" key="2">
    <source>
        <dbReference type="ARBA" id="ARBA00023015"/>
    </source>
</evidence>
<sequence length="209" mass="22070">MTTRVLLVDDHPVVRRGVRATIEVDETITVAGEAGSGEQALALLAEVELAVDVVLLDLQLGAGIDGAETTRRIQRLPRPPRVLVLTTYDTDADILPAIEAGATGYLLKDTDPAELIAAIHAAAAGDTVLAPSVATRLVSRVRAPGIMLTPRETQVLQMVADGLSNQGIAKELFITEATVKSHLVQVFTKLGVDSRTAATAAARQRGLIR</sequence>
<dbReference type="PROSITE" id="PS50043">
    <property type="entry name" value="HTH_LUXR_2"/>
    <property type="match status" value="1"/>
</dbReference>
<dbReference type="PROSITE" id="PS50110">
    <property type="entry name" value="RESPONSE_REGULATORY"/>
    <property type="match status" value="1"/>
</dbReference>
<protein>
    <submittedName>
        <fullName evidence="8">Two component transcriptional regulator, LuxR family</fullName>
    </submittedName>
</protein>
<dbReference type="GO" id="GO:0006355">
    <property type="term" value="P:regulation of DNA-templated transcription"/>
    <property type="evidence" value="ECO:0007669"/>
    <property type="project" value="InterPro"/>
</dbReference>
<reference evidence="8 9" key="2">
    <citation type="journal article" date="2010" name="Stand. Genomic Sci.">
        <title>Complete genome sequence of Nakamurella multipartita type strain (Y-104).</title>
        <authorList>
            <person name="Tice H."/>
            <person name="Mayilraj S."/>
            <person name="Sims D."/>
            <person name="Lapidus A."/>
            <person name="Nolan M."/>
            <person name="Lucas S."/>
            <person name="Glavina Del Rio T."/>
            <person name="Copeland A."/>
            <person name="Cheng J.F."/>
            <person name="Meincke L."/>
            <person name="Bruce D."/>
            <person name="Goodwin L."/>
            <person name="Pitluck S."/>
            <person name="Ivanova N."/>
            <person name="Mavromatis K."/>
            <person name="Ovchinnikova G."/>
            <person name="Pati A."/>
            <person name="Chen A."/>
            <person name="Palaniappan K."/>
            <person name="Land M."/>
            <person name="Hauser L."/>
            <person name="Chang Y.J."/>
            <person name="Jeffries C.D."/>
            <person name="Detter J.C."/>
            <person name="Brettin T."/>
            <person name="Rohde M."/>
            <person name="Goker M."/>
            <person name="Bristow J."/>
            <person name="Eisen J.A."/>
            <person name="Markowitz V."/>
            <person name="Hugenholtz P."/>
            <person name="Kyrpides N.C."/>
            <person name="Klenk H.P."/>
            <person name="Chen F."/>
        </authorList>
    </citation>
    <scope>NUCLEOTIDE SEQUENCE [LARGE SCALE GENOMIC DNA]</scope>
    <source>
        <strain evidence="9">ATCC 700099 / DSM 44233 / CIP 104796 / JCM 9543 / NBRC 105858 / Y-104</strain>
    </source>
</reference>
<dbReference type="InParanoid" id="C8XFG7"/>
<dbReference type="eggNOG" id="COG2197">
    <property type="taxonomic scope" value="Bacteria"/>
</dbReference>
<dbReference type="GO" id="GO:0003677">
    <property type="term" value="F:DNA binding"/>
    <property type="evidence" value="ECO:0007669"/>
    <property type="project" value="UniProtKB-KW"/>
</dbReference>
<dbReference type="PRINTS" id="PR00038">
    <property type="entry name" value="HTHLUXR"/>
</dbReference>
<evidence type="ECO:0000256" key="1">
    <source>
        <dbReference type="ARBA" id="ARBA00022553"/>
    </source>
</evidence>
<reference evidence="9" key="1">
    <citation type="submission" date="2009-09" db="EMBL/GenBank/DDBJ databases">
        <title>The complete genome of Nakamurella multipartita DSM 44233.</title>
        <authorList>
            <consortium name="US DOE Joint Genome Institute (JGI-PGF)"/>
            <person name="Lucas S."/>
            <person name="Copeland A."/>
            <person name="Lapidus A."/>
            <person name="Glavina del Rio T."/>
            <person name="Dalin E."/>
            <person name="Tice H."/>
            <person name="Bruce D."/>
            <person name="Goodwin L."/>
            <person name="Pitluck S."/>
            <person name="Kyrpides N."/>
            <person name="Mavromatis K."/>
            <person name="Ivanova N."/>
            <person name="Ovchinnikova G."/>
            <person name="Sims D."/>
            <person name="Meincke L."/>
            <person name="Brettin T."/>
            <person name="Detter J.C."/>
            <person name="Han C."/>
            <person name="Larimer F."/>
            <person name="Land M."/>
            <person name="Hauser L."/>
            <person name="Markowitz V."/>
            <person name="Cheng J.-F."/>
            <person name="Hugenholtz P."/>
            <person name="Woyke T."/>
            <person name="Wu D."/>
            <person name="Klenk H.-P."/>
            <person name="Eisen J.A."/>
        </authorList>
    </citation>
    <scope>NUCLEOTIDE SEQUENCE [LARGE SCALE GENOMIC DNA]</scope>
    <source>
        <strain evidence="9">ATCC 700099 / DSM 44233 / CIP 104796 / JCM 9543 / NBRC 105858 / Y-104</strain>
    </source>
</reference>
<evidence type="ECO:0000313" key="8">
    <source>
        <dbReference type="EMBL" id="ACV79944.1"/>
    </source>
</evidence>
<dbReference type="PANTHER" id="PTHR43214:SF24">
    <property type="entry name" value="TRANSCRIPTIONAL REGULATORY PROTEIN NARL-RELATED"/>
    <property type="match status" value="1"/>
</dbReference>
<dbReference type="SUPFAM" id="SSF46894">
    <property type="entry name" value="C-terminal effector domain of the bipartite response regulators"/>
    <property type="match status" value="1"/>
</dbReference>
<evidence type="ECO:0000259" key="7">
    <source>
        <dbReference type="PROSITE" id="PS50110"/>
    </source>
</evidence>
<dbReference type="GO" id="GO:0000160">
    <property type="term" value="P:phosphorelay signal transduction system"/>
    <property type="evidence" value="ECO:0007669"/>
    <property type="project" value="InterPro"/>
</dbReference>
<dbReference type="InterPro" id="IPR000792">
    <property type="entry name" value="Tscrpt_reg_LuxR_C"/>
</dbReference>
<keyword evidence="9" id="KW-1185">Reference proteome</keyword>
<evidence type="ECO:0000256" key="4">
    <source>
        <dbReference type="ARBA" id="ARBA00023163"/>
    </source>
</evidence>
<dbReference type="SMART" id="SM00421">
    <property type="entry name" value="HTH_LUXR"/>
    <property type="match status" value="1"/>
</dbReference>
<dbReference type="InterPro" id="IPR011006">
    <property type="entry name" value="CheY-like_superfamily"/>
</dbReference>
<accession>C8XFG7</accession>
<dbReference type="Gene3D" id="3.40.50.2300">
    <property type="match status" value="1"/>
</dbReference>
<dbReference type="HOGENOM" id="CLU_000445_90_10_11"/>
<dbReference type="Pfam" id="PF00196">
    <property type="entry name" value="GerE"/>
    <property type="match status" value="1"/>
</dbReference>
<dbReference type="AlphaFoldDB" id="C8XFG7"/>
<gene>
    <name evidence="8" type="ordered locus">Namu_3632</name>
</gene>
<evidence type="ECO:0000256" key="5">
    <source>
        <dbReference type="PROSITE-ProRule" id="PRU00169"/>
    </source>
</evidence>
<evidence type="ECO:0000259" key="6">
    <source>
        <dbReference type="PROSITE" id="PS50043"/>
    </source>
</evidence>
<keyword evidence="4" id="KW-0804">Transcription</keyword>
<name>C8XFG7_NAKMY</name>
<evidence type="ECO:0000256" key="3">
    <source>
        <dbReference type="ARBA" id="ARBA00023125"/>
    </source>
</evidence>
<dbReference type="CDD" id="cd17535">
    <property type="entry name" value="REC_NarL-like"/>
    <property type="match status" value="1"/>
</dbReference>
<proteinExistence type="predicted"/>
<dbReference type="STRING" id="479431.Namu_3632"/>
<dbReference type="SUPFAM" id="SSF52172">
    <property type="entry name" value="CheY-like"/>
    <property type="match status" value="1"/>
</dbReference>